<dbReference type="NCBIfam" id="TIGR03442">
    <property type="entry name" value="ergothioneine biosynthesis protein EgtC"/>
    <property type="match status" value="1"/>
</dbReference>
<keyword evidence="1 2" id="KW-0315">Glutamine amidotransferase</keyword>
<dbReference type="InterPro" id="IPR052373">
    <property type="entry name" value="Gamma-glu_amide_hydrolase"/>
</dbReference>
<evidence type="ECO:0000313" key="4">
    <source>
        <dbReference type="EMBL" id="MCP2163807.1"/>
    </source>
</evidence>
<comment type="catalytic activity">
    <reaction evidence="2">
        <text>gamma-L-glutamyl-hercynylcysteine S-oxide + H2O = S-(hercyn-2-yl)-L-cysteine S-oxide + L-glutamate</text>
        <dbReference type="Rhea" id="RHEA:42684"/>
        <dbReference type="ChEBI" id="CHEBI:15377"/>
        <dbReference type="ChEBI" id="CHEBI:29985"/>
        <dbReference type="ChEBI" id="CHEBI:82703"/>
        <dbReference type="ChEBI" id="CHEBI:82706"/>
        <dbReference type="EC" id="3.5.1.118"/>
    </reaction>
</comment>
<dbReference type="CDD" id="cd01908">
    <property type="entry name" value="YafJ"/>
    <property type="match status" value="1"/>
</dbReference>
<evidence type="ECO:0000256" key="1">
    <source>
        <dbReference type="ARBA" id="ARBA00022962"/>
    </source>
</evidence>
<dbReference type="GO" id="GO:0052699">
    <property type="term" value="P:ergothioneine biosynthetic process"/>
    <property type="evidence" value="ECO:0007669"/>
    <property type="project" value="UniProtKB-UniRule"/>
</dbReference>
<dbReference type="GO" id="GO:0016811">
    <property type="term" value="F:hydrolase activity, acting on carbon-nitrogen (but not peptide) bonds, in linear amides"/>
    <property type="evidence" value="ECO:0007669"/>
    <property type="project" value="UniProtKB-UniRule"/>
</dbReference>
<dbReference type="RefSeq" id="WP_253766758.1">
    <property type="nucleotide sequence ID" value="NZ_JAMTCK010000001.1"/>
</dbReference>
<proteinExistence type="inferred from homology"/>
<dbReference type="InterPro" id="IPR032889">
    <property type="entry name" value="EgtC_Actinobacteria"/>
</dbReference>
<accession>A0AAE3KEE0</accession>
<evidence type="ECO:0000313" key="5">
    <source>
        <dbReference type="Proteomes" id="UP001206128"/>
    </source>
</evidence>
<dbReference type="PROSITE" id="PS51278">
    <property type="entry name" value="GATASE_TYPE_2"/>
    <property type="match status" value="1"/>
</dbReference>
<dbReference type="InterPro" id="IPR026869">
    <property type="entry name" value="EgtC-like"/>
</dbReference>
<comment type="function">
    <text evidence="2">Catalyzes the hydrolysis of the gamma-glutamyl amide bond of hercynyl-gamma-L-glutamyl-L-cysteine sulfoxide to produce hercynylcysteine sulfoxide, a step in the biosynthesis pathway of ergothioneine.</text>
</comment>
<dbReference type="InterPro" id="IPR017808">
    <property type="entry name" value="EgtC"/>
</dbReference>
<dbReference type="InterPro" id="IPR017932">
    <property type="entry name" value="GATase_2_dom"/>
</dbReference>
<dbReference type="InterPro" id="IPR029055">
    <property type="entry name" value="Ntn_hydrolases_N"/>
</dbReference>
<evidence type="ECO:0000256" key="2">
    <source>
        <dbReference type="HAMAP-Rule" id="MF_02036"/>
    </source>
</evidence>
<comment type="pathway">
    <text evidence="2">Amino-acid biosynthesis; ergothioneine biosynthesis.</text>
</comment>
<reference evidence="4" key="1">
    <citation type="submission" date="2022-06" db="EMBL/GenBank/DDBJ databases">
        <title>Genomic Encyclopedia of Archaeal and Bacterial Type Strains, Phase II (KMG-II): from individual species to whole genera.</title>
        <authorList>
            <person name="Goeker M."/>
        </authorList>
    </citation>
    <scope>NUCLEOTIDE SEQUENCE</scope>
    <source>
        <strain evidence="4">DSM 43935</strain>
    </source>
</reference>
<sequence>MCRHLGYLGPPVPLADLLLNHPHSLERQSWAPADMRGGGTINADGFGVGWYAPGQPEPARYRRTVPIWADADLPRLARVISSGAVLAAVRSGTIGMPVVETACAPFTDGPWLFSHNGVVAGWPDSLAGLAATLPVTELLSLDAPTDSALLWALARHRLRRGDPPGQVLAWLVERVAEDAPNSRLNLMLTDGHVLAATAWTHALSVLRTPEAVVVASEPWDDDPGWRAVAEGHLVVARAGTATGAATVDIVPIGVDHTQRRTG</sequence>
<name>A0AAE3KEE0_9PSEU</name>
<feature type="domain" description="Glutamine amidotransferase type-2" evidence="3">
    <location>
        <begin position="2"/>
        <end position="262"/>
    </location>
</feature>
<dbReference type="Proteomes" id="UP001206128">
    <property type="component" value="Unassembled WGS sequence"/>
</dbReference>
<dbReference type="EMBL" id="JAMTCK010000001">
    <property type="protein sequence ID" value="MCP2163807.1"/>
    <property type="molecule type" value="Genomic_DNA"/>
</dbReference>
<keyword evidence="2" id="KW-0378">Hydrolase</keyword>
<organism evidence="4 5">
    <name type="scientific">Goodfellowiella coeruleoviolacea</name>
    <dbReference type="NCBI Taxonomy" id="334858"/>
    <lineage>
        <taxon>Bacteria</taxon>
        <taxon>Bacillati</taxon>
        <taxon>Actinomycetota</taxon>
        <taxon>Actinomycetes</taxon>
        <taxon>Pseudonocardiales</taxon>
        <taxon>Pseudonocardiaceae</taxon>
        <taxon>Goodfellowiella</taxon>
    </lineage>
</organism>
<comment type="caution">
    <text evidence="4">The sequence shown here is derived from an EMBL/GenBank/DDBJ whole genome shotgun (WGS) entry which is preliminary data.</text>
</comment>
<dbReference type="EC" id="3.5.1.118" evidence="2"/>
<evidence type="ECO:0000259" key="3">
    <source>
        <dbReference type="PROSITE" id="PS51278"/>
    </source>
</evidence>
<dbReference type="HAMAP" id="MF_02036">
    <property type="entry name" value="EgtC"/>
    <property type="match status" value="1"/>
</dbReference>
<dbReference type="PANTHER" id="PTHR43187:SF2">
    <property type="entry name" value="GAMMA-GLUTAMYL-HERCYNYLCYSTEINE SULFOXIDE HYDROLASE"/>
    <property type="match status" value="1"/>
</dbReference>
<dbReference type="Gene3D" id="3.60.20.10">
    <property type="entry name" value="Glutamine Phosphoribosylpyrophosphate, subunit 1, domain 1"/>
    <property type="match status" value="1"/>
</dbReference>
<dbReference type="AlphaFoldDB" id="A0AAE3KEE0"/>
<dbReference type="Pfam" id="PF13230">
    <property type="entry name" value="GATase_4"/>
    <property type="match status" value="1"/>
</dbReference>
<dbReference type="SUPFAM" id="SSF56235">
    <property type="entry name" value="N-terminal nucleophile aminohydrolases (Ntn hydrolases)"/>
    <property type="match status" value="1"/>
</dbReference>
<gene>
    <name evidence="2" type="primary">egtC</name>
    <name evidence="4" type="ORF">LX83_000647</name>
</gene>
<protein>
    <recommendedName>
        <fullName evidence="2">Gamma-glutamyl-hercynylcysteine sulfoxide hydrolase</fullName>
        <ecNumber evidence="2">3.5.1.118</ecNumber>
    </recommendedName>
    <alternativeName>
        <fullName evidence="2">Gamma-glutamyl hercynylcysteine S-oxide hydrolase</fullName>
    </alternativeName>
</protein>
<keyword evidence="5" id="KW-1185">Reference proteome</keyword>
<dbReference type="PANTHER" id="PTHR43187">
    <property type="entry name" value="GLUTAMINE AMIDOTRANSFERASE DUG3-RELATED"/>
    <property type="match status" value="1"/>
</dbReference>